<keyword evidence="3" id="KW-0238">DNA-binding</keyword>
<dbReference type="CDD" id="cd08432">
    <property type="entry name" value="PBP2_GcdR_TrpI_HvrB_AmpR_like"/>
    <property type="match status" value="1"/>
</dbReference>
<dbReference type="PROSITE" id="PS50931">
    <property type="entry name" value="HTH_LYSR"/>
    <property type="match status" value="1"/>
</dbReference>
<dbReference type="InterPro" id="IPR000847">
    <property type="entry name" value="LysR_HTH_N"/>
</dbReference>
<dbReference type="KEGG" id="pfuw:KF707C_24050"/>
<dbReference type="FunFam" id="1.10.10.10:FF:000038">
    <property type="entry name" value="Glycine cleavage system transcriptional activator"/>
    <property type="match status" value="1"/>
</dbReference>
<dbReference type="InterPro" id="IPR058163">
    <property type="entry name" value="LysR-type_TF_proteobact-type"/>
</dbReference>
<accession>A0AAD1BZF4</accession>
<dbReference type="GO" id="GO:0003700">
    <property type="term" value="F:DNA-binding transcription factor activity"/>
    <property type="evidence" value="ECO:0007669"/>
    <property type="project" value="InterPro"/>
</dbReference>
<evidence type="ECO:0000256" key="4">
    <source>
        <dbReference type="ARBA" id="ARBA00023163"/>
    </source>
</evidence>
<keyword evidence="2" id="KW-0805">Transcription regulation</keyword>
<dbReference type="PRINTS" id="PR00039">
    <property type="entry name" value="HTHLYSR"/>
</dbReference>
<dbReference type="RefSeq" id="WP_003454098.1">
    <property type="nucleotide sequence ID" value="NZ_AJMR01000191.1"/>
</dbReference>
<dbReference type="Gene3D" id="1.10.10.10">
    <property type="entry name" value="Winged helix-like DNA-binding domain superfamily/Winged helix DNA-binding domain"/>
    <property type="match status" value="1"/>
</dbReference>
<evidence type="ECO:0000256" key="3">
    <source>
        <dbReference type="ARBA" id="ARBA00023125"/>
    </source>
</evidence>
<evidence type="ECO:0000256" key="2">
    <source>
        <dbReference type="ARBA" id="ARBA00023015"/>
    </source>
</evidence>
<dbReference type="PANTHER" id="PTHR30537">
    <property type="entry name" value="HTH-TYPE TRANSCRIPTIONAL REGULATOR"/>
    <property type="match status" value="1"/>
</dbReference>
<dbReference type="PANTHER" id="PTHR30537:SF74">
    <property type="entry name" value="HTH-TYPE TRANSCRIPTIONAL REGULATOR TRPI"/>
    <property type="match status" value="1"/>
</dbReference>
<dbReference type="EMBL" id="AP014862">
    <property type="protein sequence ID" value="BAU74093.1"/>
    <property type="molecule type" value="Genomic_DNA"/>
</dbReference>
<dbReference type="Pfam" id="PF00126">
    <property type="entry name" value="HTH_1"/>
    <property type="match status" value="1"/>
</dbReference>
<organism evidence="6 7">
    <name type="scientific">Metapseudomonas furukawaii</name>
    <name type="common">Pseudomonas furukawaii</name>
    <dbReference type="NCBI Taxonomy" id="1149133"/>
    <lineage>
        <taxon>Bacteria</taxon>
        <taxon>Pseudomonadati</taxon>
        <taxon>Pseudomonadota</taxon>
        <taxon>Gammaproteobacteria</taxon>
        <taxon>Pseudomonadales</taxon>
        <taxon>Pseudomonadaceae</taxon>
        <taxon>Metapseudomonas</taxon>
    </lineage>
</organism>
<dbReference type="GO" id="GO:0043565">
    <property type="term" value="F:sequence-specific DNA binding"/>
    <property type="evidence" value="ECO:0007669"/>
    <property type="project" value="TreeGrafter"/>
</dbReference>
<dbReference type="Pfam" id="PF03466">
    <property type="entry name" value="LysR_substrate"/>
    <property type="match status" value="1"/>
</dbReference>
<evidence type="ECO:0000256" key="1">
    <source>
        <dbReference type="ARBA" id="ARBA00009437"/>
    </source>
</evidence>
<dbReference type="InterPro" id="IPR036390">
    <property type="entry name" value="WH_DNA-bd_sf"/>
</dbReference>
<keyword evidence="4" id="KW-0804">Transcription</keyword>
<dbReference type="InterPro" id="IPR005119">
    <property type="entry name" value="LysR_subst-bd"/>
</dbReference>
<dbReference type="SUPFAM" id="SSF46785">
    <property type="entry name" value="Winged helix' DNA-binding domain"/>
    <property type="match status" value="1"/>
</dbReference>
<dbReference type="InterPro" id="IPR036388">
    <property type="entry name" value="WH-like_DNA-bd_sf"/>
</dbReference>
<dbReference type="Gene3D" id="3.40.190.10">
    <property type="entry name" value="Periplasmic binding protein-like II"/>
    <property type="match status" value="2"/>
</dbReference>
<keyword evidence="7" id="KW-1185">Reference proteome</keyword>
<feature type="domain" description="HTH lysR-type" evidence="5">
    <location>
        <begin position="9"/>
        <end position="66"/>
    </location>
</feature>
<comment type="similarity">
    <text evidence="1">Belongs to the LysR transcriptional regulatory family.</text>
</comment>
<evidence type="ECO:0000259" key="5">
    <source>
        <dbReference type="PROSITE" id="PS50931"/>
    </source>
</evidence>
<proteinExistence type="inferred from homology"/>
<protein>
    <submittedName>
        <fullName evidence="6">Glycine cleavage system transcriptional activator GcvA</fullName>
    </submittedName>
</protein>
<evidence type="ECO:0000313" key="7">
    <source>
        <dbReference type="Proteomes" id="UP000218554"/>
    </source>
</evidence>
<dbReference type="Proteomes" id="UP000218554">
    <property type="component" value="Chromosome"/>
</dbReference>
<evidence type="ECO:0000313" key="6">
    <source>
        <dbReference type="EMBL" id="BAU74093.1"/>
    </source>
</evidence>
<gene>
    <name evidence="6" type="ORF">KF707C_24050</name>
</gene>
<reference evidence="7" key="1">
    <citation type="submission" date="2015-05" db="EMBL/GenBank/DDBJ databases">
        <title>Draft genome sequencing of a biphenyl-degrading bacterium, Pseudomonas balearica KF707 (=NBRC110670).</title>
        <authorList>
            <person name="Kimura N."/>
            <person name="Hirose J."/>
            <person name="Watanabe T."/>
            <person name="Suenaga H."/>
            <person name="Fujihara H."/>
            <person name="Noguchi M."/>
            <person name="Hashimoto M."/>
            <person name="Shimodaira J."/>
            <person name="Tsuchikane K."/>
            <person name="Hosoyama A."/>
            <person name="Yamazoe A."/>
            <person name="Fujita N."/>
            <person name="Furukawa K."/>
        </authorList>
    </citation>
    <scope>NUCLEOTIDE SEQUENCE [LARGE SCALE GENOMIC DNA]</scope>
    <source>
        <strain evidence="7">DSM 10086 / NBRC 110670 / KF707</strain>
    </source>
</reference>
<dbReference type="SUPFAM" id="SSF53850">
    <property type="entry name" value="Periplasmic binding protein-like II"/>
    <property type="match status" value="1"/>
</dbReference>
<sequence>MNSLRQLLPPLNALRTFEAAARHGSFKMAAEELCVTQAAVSRQIQTLEDFYGLKLFLRGNRKVQLTSDGHTLYLAASSALQSIATASRGLLRRNSLDYLALISTTSFAQLWLMPRLKQLRVQHPELQLHMISSEENPDYQERFSAAVTLGLEEHPHYVAEYLFSEEIFPVCTPRFLAQNPRITTLEGMLGVTLLNLSASHWKARLWAPVDWAFWLKEFGLDSTMCTELVDFSHFSMLLNAAQEDVGVCLAWRHLVEPQLNAGTLVRPLEETLFADDRKHYFVCRRDLAGSSEMRVLRDWLMSETQALRDRPSQKADQ</sequence>
<reference evidence="6 7" key="2">
    <citation type="journal article" date="2017" name="Int. J. Syst. Evol. Microbiol.">
        <title>Pseudomonas furukawaii sp. nov., a polychlorinated biphenyl-degrading bacterium isolated from biphenyl-contaminated soil in Japan.</title>
        <authorList>
            <person name="Kimura N."/>
            <person name="Watanabe T."/>
            <person name="Suenaga H."/>
            <person name="Fujihara H."/>
            <person name="Futagami T."/>
            <person name="Goto M."/>
            <person name="Hanada S."/>
            <person name="Hirose J."/>
        </authorList>
    </citation>
    <scope>NUCLEOTIDE SEQUENCE [LARGE SCALE GENOMIC DNA]</scope>
    <source>
        <strain evidence="7">DSM 10086 / NBRC 110670 / KF707</strain>
    </source>
</reference>
<dbReference type="GO" id="GO:0006351">
    <property type="term" value="P:DNA-templated transcription"/>
    <property type="evidence" value="ECO:0007669"/>
    <property type="project" value="TreeGrafter"/>
</dbReference>
<name>A0AAD1BZF4_METFU</name>
<dbReference type="AlphaFoldDB" id="A0AAD1BZF4"/>
<dbReference type="GO" id="GO:0009891">
    <property type="term" value="P:positive regulation of biosynthetic process"/>
    <property type="evidence" value="ECO:0007669"/>
    <property type="project" value="UniProtKB-ARBA"/>
</dbReference>